<feature type="region of interest" description="Disordered" evidence="1">
    <location>
        <begin position="96"/>
        <end position="115"/>
    </location>
</feature>
<dbReference type="Proteomes" id="UP000023152">
    <property type="component" value="Unassembled WGS sequence"/>
</dbReference>
<dbReference type="EMBL" id="ASPP01001447">
    <property type="protein sequence ID" value="ETO35634.1"/>
    <property type="molecule type" value="Genomic_DNA"/>
</dbReference>
<comment type="caution">
    <text evidence="2">The sequence shown here is derived from an EMBL/GenBank/DDBJ whole genome shotgun (WGS) entry which is preliminary data.</text>
</comment>
<organism evidence="2 3">
    <name type="scientific">Reticulomyxa filosa</name>
    <dbReference type="NCBI Taxonomy" id="46433"/>
    <lineage>
        <taxon>Eukaryota</taxon>
        <taxon>Sar</taxon>
        <taxon>Rhizaria</taxon>
        <taxon>Retaria</taxon>
        <taxon>Foraminifera</taxon>
        <taxon>Monothalamids</taxon>
        <taxon>Reticulomyxidae</taxon>
        <taxon>Reticulomyxa</taxon>
    </lineage>
</organism>
<name>X6PC43_RETFI</name>
<accession>X6PC43</accession>
<proteinExistence type="predicted"/>
<evidence type="ECO:0000313" key="2">
    <source>
        <dbReference type="EMBL" id="ETO35634.1"/>
    </source>
</evidence>
<sequence length="228" mass="26565">DVRQCLTTEDKKEPEETFFILQRVKIFWERFMFSHSPFFMFLMKAMKDAYSGIQPKGKSVDYAGLELEKKAKAEEKDEKDDDIKIDDKFVEAKEEAEAEAAEAEEAEEEQDEDAKEIENELMLQGNVHALIDAKSFFDRHFYIAGLMIVANRLNGKFQAVIREWVTDFKKEEQYKSMGVDFKSGPVKEMDRCVAKVEMDYSLEEWPTGAHLIGNQSIYIYMYIRVKAS</sequence>
<feature type="non-terminal residue" evidence="2">
    <location>
        <position position="1"/>
    </location>
</feature>
<evidence type="ECO:0000256" key="1">
    <source>
        <dbReference type="SAM" id="MobiDB-lite"/>
    </source>
</evidence>
<protein>
    <submittedName>
        <fullName evidence="2">Uncharacterized protein</fullName>
    </submittedName>
</protein>
<gene>
    <name evidence="2" type="ORF">RFI_01428</name>
</gene>
<keyword evidence="3" id="KW-1185">Reference proteome</keyword>
<dbReference type="AlphaFoldDB" id="X6PC43"/>
<evidence type="ECO:0000313" key="3">
    <source>
        <dbReference type="Proteomes" id="UP000023152"/>
    </source>
</evidence>
<reference evidence="2 3" key="1">
    <citation type="journal article" date="2013" name="Curr. Biol.">
        <title>The Genome of the Foraminiferan Reticulomyxa filosa.</title>
        <authorList>
            <person name="Glockner G."/>
            <person name="Hulsmann N."/>
            <person name="Schleicher M."/>
            <person name="Noegel A.A."/>
            <person name="Eichinger L."/>
            <person name="Gallinger C."/>
            <person name="Pawlowski J."/>
            <person name="Sierra R."/>
            <person name="Euteneuer U."/>
            <person name="Pillet L."/>
            <person name="Moustafa A."/>
            <person name="Platzer M."/>
            <person name="Groth M."/>
            <person name="Szafranski K."/>
            <person name="Schliwa M."/>
        </authorList>
    </citation>
    <scope>NUCLEOTIDE SEQUENCE [LARGE SCALE GENOMIC DNA]</scope>
</reference>
<feature type="non-terminal residue" evidence="2">
    <location>
        <position position="228"/>
    </location>
</feature>